<protein>
    <submittedName>
        <fullName evidence="2">Uncharacterized protein</fullName>
    </submittedName>
</protein>
<reference evidence="2 3" key="1">
    <citation type="journal article" date="2015" name="Biotechnol. Biofuels">
        <title>Enhanced degradation of softwood versus hardwood by the white-rot fungus Pycnoporus coccineus.</title>
        <authorList>
            <person name="Couturier M."/>
            <person name="Navarro D."/>
            <person name="Chevret D."/>
            <person name="Henrissat B."/>
            <person name="Piumi F."/>
            <person name="Ruiz-Duenas F.J."/>
            <person name="Martinez A.T."/>
            <person name="Grigoriev I.V."/>
            <person name="Riley R."/>
            <person name="Lipzen A."/>
            <person name="Berrin J.G."/>
            <person name="Master E.R."/>
            <person name="Rosso M.N."/>
        </authorList>
    </citation>
    <scope>NUCLEOTIDE SEQUENCE [LARGE SCALE GENOMIC DNA]</scope>
    <source>
        <strain evidence="2 3">BRFM310</strain>
    </source>
</reference>
<organism evidence="2 3">
    <name type="scientific">Trametes coccinea (strain BRFM310)</name>
    <name type="common">Pycnoporus coccineus</name>
    <dbReference type="NCBI Taxonomy" id="1353009"/>
    <lineage>
        <taxon>Eukaryota</taxon>
        <taxon>Fungi</taxon>
        <taxon>Dikarya</taxon>
        <taxon>Basidiomycota</taxon>
        <taxon>Agaricomycotina</taxon>
        <taxon>Agaricomycetes</taxon>
        <taxon>Polyporales</taxon>
        <taxon>Polyporaceae</taxon>
        <taxon>Trametes</taxon>
    </lineage>
</organism>
<keyword evidence="3" id="KW-1185">Reference proteome</keyword>
<sequence length="174" mass="19084">MSGIAGWVQLGSYGYNRYGGVGACQLADQRSRANCTSRSWLDILEASPQIPTQTAALPPRSYLSNCTRLSAHSETSEGSPSPRTFWRQRTGGGRKRWRGLGESTYLAGCAYAYRARRRVGVMQDEGGMIWCKTPGRVPISESQTDSRARPLRTIPALAKLAENCRRPAAFSTPP</sequence>
<evidence type="ECO:0000313" key="3">
    <source>
        <dbReference type="Proteomes" id="UP000193067"/>
    </source>
</evidence>
<gene>
    <name evidence="2" type="ORF">PYCCODRAFT_222451</name>
</gene>
<feature type="compositionally biased region" description="Polar residues" evidence="1">
    <location>
        <begin position="69"/>
        <end position="82"/>
    </location>
</feature>
<evidence type="ECO:0000313" key="2">
    <source>
        <dbReference type="EMBL" id="OSD03498.1"/>
    </source>
</evidence>
<evidence type="ECO:0000256" key="1">
    <source>
        <dbReference type="SAM" id="MobiDB-lite"/>
    </source>
</evidence>
<dbReference type="Proteomes" id="UP000193067">
    <property type="component" value="Unassembled WGS sequence"/>
</dbReference>
<dbReference type="EMBL" id="KZ084100">
    <property type="protein sequence ID" value="OSD03498.1"/>
    <property type="molecule type" value="Genomic_DNA"/>
</dbReference>
<name>A0A1Y2IQW8_TRAC3</name>
<feature type="region of interest" description="Disordered" evidence="1">
    <location>
        <begin position="69"/>
        <end position="93"/>
    </location>
</feature>
<proteinExistence type="predicted"/>
<accession>A0A1Y2IQW8</accession>
<dbReference type="AlphaFoldDB" id="A0A1Y2IQW8"/>